<reference evidence="1" key="1">
    <citation type="submission" date="2019-12" db="EMBL/GenBank/DDBJ databases">
        <title>An insight into the sialome of adult female Ixodes ricinus ticks feeding for 6 days.</title>
        <authorList>
            <person name="Perner J."/>
            <person name="Ribeiro J.M.C."/>
        </authorList>
    </citation>
    <scope>NUCLEOTIDE SEQUENCE</scope>
    <source>
        <strain evidence="1">Semi-engorged</strain>
        <tissue evidence="1">Salivary glands</tissue>
    </source>
</reference>
<sequence length="142" mass="15189">MQTALTVVAAAGCPSNPLGLLAGKVGEEEFSATTGAGQVVLHLVQHVCLVLQKGRVGDVLEEVLVGHQVPRRVEDSAGGRQPIPARPADLLVIRLNVPRCAVMDDPANVRFVDAHAKSHCRYHHLHPVVEEVCVGPLAHLQR</sequence>
<evidence type="ECO:0000313" key="1">
    <source>
        <dbReference type="EMBL" id="MXU93178.1"/>
    </source>
</evidence>
<dbReference type="EMBL" id="GIFC01011095">
    <property type="protein sequence ID" value="MXU93178.1"/>
    <property type="molecule type" value="Transcribed_RNA"/>
</dbReference>
<name>A0A6B0UV52_IXORI</name>
<proteinExistence type="predicted"/>
<dbReference type="AlphaFoldDB" id="A0A6B0UV52"/>
<organism evidence="1">
    <name type="scientific">Ixodes ricinus</name>
    <name type="common">Common tick</name>
    <name type="synonym">Acarus ricinus</name>
    <dbReference type="NCBI Taxonomy" id="34613"/>
    <lineage>
        <taxon>Eukaryota</taxon>
        <taxon>Metazoa</taxon>
        <taxon>Ecdysozoa</taxon>
        <taxon>Arthropoda</taxon>
        <taxon>Chelicerata</taxon>
        <taxon>Arachnida</taxon>
        <taxon>Acari</taxon>
        <taxon>Parasitiformes</taxon>
        <taxon>Ixodida</taxon>
        <taxon>Ixodoidea</taxon>
        <taxon>Ixodidae</taxon>
        <taxon>Ixodinae</taxon>
        <taxon>Ixodes</taxon>
    </lineage>
</organism>
<accession>A0A6B0UV52</accession>
<protein>
    <submittedName>
        <fullName evidence="1">Uncharacterized protein</fullName>
    </submittedName>
</protein>